<dbReference type="PANTHER" id="PTHR31878:SF0">
    <property type="entry name" value="CHEMOKINE-LIKE PROTEIN TAFA-5"/>
    <property type="match status" value="1"/>
</dbReference>
<evidence type="ECO:0000256" key="3">
    <source>
        <dbReference type="SAM" id="Phobius"/>
    </source>
</evidence>
<sequence>MQLLRVAWALTGAAICCFLILLIHSRLLKEGQLAAGTCEIVTLDRDSSQPRRTIARQTARCACKKGQIAGTTRARPACVDGLVTQPETGKPGSDCLRESSLPVTLDKLAIKHFLFPVTGHRGFLTAPSCYLLLGQHVVSTSSPLLSACSVNLAAHAHATEVGTP</sequence>
<dbReference type="GO" id="GO:0007186">
    <property type="term" value="P:G protein-coupled receptor signaling pathway"/>
    <property type="evidence" value="ECO:0007669"/>
    <property type="project" value="TreeGrafter"/>
</dbReference>
<organism evidence="4 5">
    <name type="scientific">Oreochromis aureus</name>
    <name type="common">Israeli tilapia</name>
    <name type="synonym">Chromis aureus</name>
    <dbReference type="NCBI Taxonomy" id="47969"/>
    <lineage>
        <taxon>Eukaryota</taxon>
        <taxon>Metazoa</taxon>
        <taxon>Chordata</taxon>
        <taxon>Craniata</taxon>
        <taxon>Vertebrata</taxon>
        <taxon>Euteleostomi</taxon>
        <taxon>Actinopterygii</taxon>
        <taxon>Neopterygii</taxon>
        <taxon>Teleostei</taxon>
        <taxon>Neoteleostei</taxon>
        <taxon>Acanthomorphata</taxon>
        <taxon>Ovalentaria</taxon>
        <taxon>Cichlomorphae</taxon>
        <taxon>Cichliformes</taxon>
        <taxon>Cichlidae</taxon>
        <taxon>African cichlids</taxon>
        <taxon>Pseudocrenilabrinae</taxon>
        <taxon>Oreochromini</taxon>
        <taxon>Oreochromis</taxon>
    </lineage>
</organism>
<accession>A0AAZ1WW16</accession>
<dbReference type="Pfam" id="PF12020">
    <property type="entry name" value="TAFA"/>
    <property type="match status" value="1"/>
</dbReference>
<reference evidence="4" key="2">
    <citation type="submission" date="2025-08" db="UniProtKB">
        <authorList>
            <consortium name="Ensembl"/>
        </authorList>
    </citation>
    <scope>IDENTIFICATION</scope>
</reference>
<comment type="similarity">
    <text evidence="1">Belongs to the TAFA family.</text>
</comment>
<reference evidence="4" key="3">
    <citation type="submission" date="2025-09" db="UniProtKB">
        <authorList>
            <consortium name="Ensembl"/>
        </authorList>
    </citation>
    <scope>IDENTIFICATION</scope>
</reference>
<dbReference type="Ensembl" id="ENSOABT00000067471.1">
    <property type="protein sequence ID" value="ENSOABP00000059806.1"/>
    <property type="gene ID" value="ENSOABG00000017324.2"/>
</dbReference>
<evidence type="ECO:0000256" key="1">
    <source>
        <dbReference type="ARBA" id="ARBA00006101"/>
    </source>
</evidence>
<dbReference type="GO" id="GO:0005615">
    <property type="term" value="C:extracellular space"/>
    <property type="evidence" value="ECO:0007669"/>
    <property type="project" value="TreeGrafter"/>
</dbReference>
<dbReference type="InterPro" id="IPR020350">
    <property type="entry name" value="Chemokine-like_TAFA"/>
</dbReference>
<dbReference type="InterPro" id="IPR040329">
    <property type="entry name" value="TAFA-5"/>
</dbReference>
<feature type="transmembrane region" description="Helical" evidence="3">
    <location>
        <begin position="6"/>
        <end position="23"/>
    </location>
</feature>
<keyword evidence="3" id="KW-0472">Membrane</keyword>
<dbReference type="GO" id="GO:0001664">
    <property type="term" value="F:G protein-coupled receptor binding"/>
    <property type="evidence" value="ECO:0007669"/>
    <property type="project" value="TreeGrafter"/>
</dbReference>
<keyword evidence="2" id="KW-0732">Signal</keyword>
<reference evidence="5" key="1">
    <citation type="submission" date="2020-03" db="EMBL/GenBank/DDBJ databases">
        <title>Evolution of repeat sequences and sex chromosomes of tilapia species revealed by chromosome-level genomes.</title>
        <authorList>
            <person name="Xu L."/>
            <person name="Tao W."/>
            <person name="Wang D."/>
            <person name="Zhou Q."/>
        </authorList>
    </citation>
    <scope>NUCLEOTIDE SEQUENCE [LARGE SCALE GENOMIC DNA]</scope>
    <source>
        <strain evidence="5">Israel</strain>
    </source>
</reference>
<evidence type="ECO:0008006" key="6">
    <source>
        <dbReference type="Google" id="ProtNLM"/>
    </source>
</evidence>
<name>A0AAZ1WW16_OREAU</name>
<proteinExistence type="inferred from homology"/>
<keyword evidence="5" id="KW-1185">Reference proteome</keyword>
<gene>
    <name evidence="4" type="primary">TAFA5</name>
</gene>
<protein>
    <recommendedName>
        <fullName evidence="6">TAFA chemokine like family member 5</fullName>
    </recommendedName>
</protein>
<keyword evidence="3" id="KW-1133">Transmembrane helix</keyword>
<dbReference type="GO" id="GO:0048018">
    <property type="term" value="F:receptor ligand activity"/>
    <property type="evidence" value="ECO:0007669"/>
    <property type="project" value="TreeGrafter"/>
</dbReference>
<evidence type="ECO:0000313" key="5">
    <source>
        <dbReference type="Proteomes" id="UP000472276"/>
    </source>
</evidence>
<dbReference type="PANTHER" id="PTHR31878">
    <property type="entry name" value="CHEMOKINE-LIKE PROTEIN TAFA-5-RELATED"/>
    <property type="match status" value="1"/>
</dbReference>
<dbReference type="Proteomes" id="UP000472276">
    <property type="component" value="Unassembled WGS sequence"/>
</dbReference>
<keyword evidence="3" id="KW-0812">Transmembrane</keyword>
<dbReference type="AlphaFoldDB" id="A0AAZ1WW16"/>
<evidence type="ECO:0000313" key="4">
    <source>
        <dbReference type="Ensembl" id="ENSOABP00000059806.1"/>
    </source>
</evidence>
<evidence type="ECO:0000256" key="2">
    <source>
        <dbReference type="ARBA" id="ARBA00022729"/>
    </source>
</evidence>